<dbReference type="GO" id="GO:0003865">
    <property type="term" value="F:3-oxo-5-alpha-steroid 4-dehydrogenase activity"/>
    <property type="evidence" value="ECO:0007669"/>
    <property type="project" value="TreeGrafter"/>
</dbReference>
<evidence type="ECO:0000256" key="2">
    <source>
        <dbReference type="ARBA" id="ARBA00022692"/>
    </source>
</evidence>
<organism evidence="7 8">
    <name type="scientific">Cymbomonas tetramitiformis</name>
    <dbReference type="NCBI Taxonomy" id="36881"/>
    <lineage>
        <taxon>Eukaryota</taxon>
        <taxon>Viridiplantae</taxon>
        <taxon>Chlorophyta</taxon>
        <taxon>Pyramimonadophyceae</taxon>
        <taxon>Pyramimonadales</taxon>
        <taxon>Pyramimonadaceae</taxon>
        <taxon>Cymbomonas</taxon>
    </lineage>
</organism>
<sequence>MIIHQNTGTTSKDKGRTIFDLHSSPRFFYSLPFLTKLPDCIKRQRLSFFSTPTPITYWCAISILSWSCWLGTLPRAFQKAVAVCVVRGKLTSNQTVSKERGTILERALVPHRWFCHFYLAGIFWTSALIVGITATTYLKERKHSSSNWDVELVSLTSYVSCVYHALQHTLEASSEQATVFILLGLFLLHCVRRLWECHYVSIFSPSSRMHLGAYIFGQTYYLLAALSLGLSQLPFRDTSTNAPWLTISRLLGVLTFAQGSLHQHRCHRILATLRSSRPALTDKTPARKPSTTDEGQVYKIPCGDWFDFLSCAHYTAEVVIYIGLLIVAGAASLSVWMMIFSVVGNLGLAAGLTHRWYLSHISSYPKNRKAFIPYVY</sequence>
<dbReference type="GO" id="GO:0005783">
    <property type="term" value="C:endoplasmic reticulum"/>
    <property type="evidence" value="ECO:0007669"/>
    <property type="project" value="TreeGrafter"/>
</dbReference>
<evidence type="ECO:0000256" key="3">
    <source>
        <dbReference type="ARBA" id="ARBA00022989"/>
    </source>
</evidence>
<reference evidence="7 8" key="1">
    <citation type="journal article" date="2015" name="Genome Biol. Evol.">
        <title>Comparative Genomics of a Bacterivorous Green Alga Reveals Evolutionary Causalities and Consequences of Phago-Mixotrophic Mode of Nutrition.</title>
        <authorList>
            <person name="Burns J.A."/>
            <person name="Paasch A."/>
            <person name="Narechania A."/>
            <person name="Kim E."/>
        </authorList>
    </citation>
    <scope>NUCLEOTIDE SEQUENCE [LARGE SCALE GENOMIC DNA]</scope>
    <source>
        <strain evidence="7 8">PLY_AMNH</strain>
    </source>
</reference>
<evidence type="ECO:0000259" key="6">
    <source>
        <dbReference type="Pfam" id="PF02544"/>
    </source>
</evidence>
<accession>A0AAE0BXD4</accession>
<keyword evidence="8" id="KW-1185">Reference proteome</keyword>
<proteinExistence type="predicted"/>
<evidence type="ECO:0000313" key="8">
    <source>
        <dbReference type="Proteomes" id="UP001190700"/>
    </source>
</evidence>
<protein>
    <recommendedName>
        <fullName evidence="6">3-oxo-5-alpha-steroid 4-dehydrogenase C-terminal domain-containing protein</fullName>
    </recommendedName>
</protein>
<dbReference type="GO" id="GO:0016095">
    <property type="term" value="P:polyprenol catabolic process"/>
    <property type="evidence" value="ECO:0007669"/>
    <property type="project" value="TreeGrafter"/>
</dbReference>
<keyword evidence="4 5" id="KW-0472">Membrane</keyword>
<dbReference type="EMBL" id="LGRX02031728">
    <property type="protein sequence ID" value="KAK3244547.1"/>
    <property type="molecule type" value="Genomic_DNA"/>
</dbReference>
<keyword evidence="3 5" id="KW-1133">Transmembrane helix</keyword>
<dbReference type="Pfam" id="PF02544">
    <property type="entry name" value="Steroid_dh"/>
    <property type="match status" value="1"/>
</dbReference>
<feature type="transmembrane region" description="Helical" evidence="5">
    <location>
        <begin position="318"/>
        <end position="339"/>
    </location>
</feature>
<feature type="domain" description="3-oxo-5-alpha-steroid 4-dehydrogenase C-terminal" evidence="6">
    <location>
        <begin position="241"/>
        <end position="376"/>
    </location>
</feature>
<keyword evidence="2 5" id="KW-0812">Transmembrane</keyword>
<evidence type="ECO:0000256" key="1">
    <source>
        <dbReference type="ARBA" id="ARBA00004127"/>
    </source>
</evidence>
<gene>
    <name evidence="7" type="ORF">CYMTET_45842</name>
</gene>
<dbReference type="AlphaFoldDB" id="A0AAE0BXD4"/>
<feature type="transmembrane region" description="Helical" evidence="5">
    <location>
        <begin position="211"/>
        <end position="230"/>
    </location>
</feature>
<dbReference type="PANTHER" id="PTHR14624">
    <property type="entry name" value="DFG10 PROTEIN"/>
    <property type="match status" value="1"/>
</dbReference>
<feature type="transmembrane region" description="Helical" evidence="5">
    <location>
        <begin position="117"/>
        <end position="138"/>
    </location>
</feature>
<evidence type="ECO:0000256" key="4">
    <source>
        <dbReference type="ARBA" id="ARBA00023136"/>
    </source>
</evidence>
<dbReference type="PANTHER" id="PTHR14624:SF0">
    <property type="entry name" value="POLYPRENOL REDUCTASE"/>
    <property type="match status" value="1"/>
</dbReference>
<name>A0AAE0BXD4_9CHLO</name>
<evidence type="ECO:0000313" key="7">
    <source>
        <dbReference type="EMBL" id="KAK3244547.1"/>
    </source>
</evidence>
<dbReference type="GO" id="GO:0006488">
    <property type="term" value="P:dolichol-linked oligosaccharide biosynthetic process"/>
    <property type="evidence" value="ECO:0007669"/>
    <property type="project" value="InterPro"/>
</dbReference>
<dbReference type="PROSITE" id="PS50244">
    <property type="entry name" value="S5A_REDUCTASE"/>
    <property type="match status" value="1"/>
</dbReference>
<dbReference type="InterPro" id="IPR039698">
    <property type="entry name" value="Dfg10/SRD5A3"/>
</dbReference>
<dbReference type="InterPro" id="IPR001104">
    <property type="entry name" value="3-oxo-5_a-steroid_4-DH_C"/>
</dbReference>
<comment type="subcellular location">
    <subcellularLocation>
        <location evidence="1">Endomembrane system</location>
        <topology evidence="1">Multi-pass membrane protein</topology>
    </subcellularLocation>
</comment>
<evidence type="ECO:0000256" key="5">
    <source>
        <dbReference type="SAM" id="Phobius"/>
    </source>
</evidence>
<dbReference type="Proteomes" id="UP001190700">
    <property type="component" value="Unassembled WGS sequence"/>
</dbReference>
<comment type="caution">
    <text evidence="7">The sequence shown here is derived from an EMBL/GenBank/DDBJ whole genome shotgun (WGS) entry which is preliminary data.</text>
</comment>